<evidence type="ECO:0000313" key="6">
    <source>
        <dbReference type="Proteomes" id="UP001201980"/>
    </source>
</evidence>
<keyword evidence="3" id="KW-0012">Acyltransferase</keyword>
<dbReference type="PANTHER" id="PTHR23416">
    <property type="entry name" value="SIALIC ACID SYNTHASE-RELATED"/>
    <property type="match status" value="1"/>
</dbReference>
<dbReference type="InterPro" id="IPR024688">
    <property type="entry name" value="Mac_dom"/>
</dbReference>
<dbReference type="PANTHER" id="PTHR23416:SF23">
    <property type="entry name" value="ACETYLTRANSFERASE C18B11.09C-RELATED"/>
    <property type="match status" value="1"/>
</dbReference>
<proteinExistence type="inferred from homology"/>
<comment type="caution">
    <text evidence="5">The sequence shown here is derived from an EMBL/GenBank/DDBJ whole genome shotgun (WGS) entry which is preliminary data.</text>
</comment>
<evidence type="ECO:0000256" key="1">
    <source>
        <dbReference type="ARBA" id="ARBA00007274"/>
    </source>
</evidence>
<dbReference type="InterPro" id="IPR001451">
    <property type="entry name" value="Hexapep"/>
</dbReference>
<dbReference type="GO" id="GO:0016407">
    <property type="term" value="F:acetyltransferase activity"/>
    <property type="evidence" value="ECO:0007669"/>
    <property type="project" value="InterPro"/>
</dbReference>
<dbReference type="AlphaFoldDB" id="A0AAD5RRI0"/>
<dbReference type="InterPro" id="IPR051159">
    <property type="entry name" value="Hexapeptide_acetyltransf"/>
</dbReference>
<organism evidence="5 6">
    <name type="scientific">Zalerion maritima</name>
    <dbReference type="NCBI Taxonomy" id="339359"/>
    <lineage>
        <taxon>Eukaryota</taxon>
        <taxon>Fungi</taxon>
        <taxon>Dikarya</taxon>
        <taxon>Ascomycota</taxon>
        <taxon>Pezizomycotina</taxon>
        <taxon>Sordariomycetes</taxon>
        <taxon>Lulworthiomycetidae</taxon>
        <taxon>Lulworthiales</taxon>
        <taxon>Lulworthiaceae</taxon>
        <taxon>Zalerion</taxon>
    </lineage>
</organism>
<protein>
    <recommendedName>
        <fullName evidence="4">Maltose/galactoside acetyltransferase domain-containing protein</fullName>
    </recommendedName>
</protein>
<name>A0AAD5RRI0_9PEZI</name>
<keyword evidence="6" id="KW-1185">Reference proteome</keyword>
<reference evidence="5" key="1">
    <citation type="submission" date="2022-07" db="EMBL/GenBank/DDBJ databases">
        <title>Draft genome sequence of Zalerion maritima ATCC 34329, a (micro)plastics degrading marine fungus.</title>
        <authorList>
            <person name="Paco A."/>
            <person name="Goncalves M.F.M."/>
            <person name="Rocha-Santos T.A.P."/>
            <person name="Alves A."/>
        </authorList>
    </citation>
    <scope>NUCLEOTIDE SEQUENCE</scope>
    <source>
        <strain evidence="5">ATCC 34329</strain>
    </source>
</reference>
<dbReference type="Proteomes" id="UP001201980">
    <property type="component" value="Unassembled WGS sequence"/>
</dbReference>
<dbReference type="InterPro" id="IPR011004">
    <property type="entry name" value="Trimer_LpxA-like_sf"/>
</dbReference>
<dbReference type="FunFam" id="2.160.10.10:FF:000025">
    <property type="entry name" value="Hexapeptide-repeat containing-acetyltransferase"/>
    <property type="match status" value="1"/>
</dbReference>
<dbReference type="Pfam" id="PF12464">
    <property type="entry name" value="Mac"/>
    <property type="match status" value="1"/>
</dbReference>
<sequence length="217" mass="23767">MASTEKDVEAIETAKSLKNIPWCEDYEKMISGMMYNAQAPPLVQGRFKARQFMHRYNTHFPPDATVESLTQDREAMLRENFGGVGKSPFVEPPVYFDFVGNVRVGDEFYANFGLIILDCAHVTIGNRVMFGPSVSIYTATHETGVQSRRDGLEYARPVVIGDDCWIGGGTSIMPGVKIGKGCTIGAASVVTKDIEDWSVAVGSPARVVRNVDPVPDV</sequence>
<feature type="domain" description="Maltose/galactoside acetyltransferase" evidence="4">
    <location>
        <begin position="26"/>
        <end position="86"/>
    </location>
</feature>
<evidence type="ECO:0000259" key="4">
    <source>
        <dbReference type="SMART" id="SM01266"/>
    </source>
</evidence>
<dbReference type="SUPFAM" id="SSF51161">
    <property type="entry name" value="Trimeric LpxA-like enzymes"/>
    <property type="match status" value="1"/>
</dbReference>
<dbReference type="Pfam" id="PF00132">
    <property type="entry name" value="Hexapep"/>
    <property type="match status" value="1"/>
</dbReference>
<evidence type="ECO:0000256" key="2">
    <source>
        <dbReference type="ARBA" id="ARBA00022679"/>
    </source>
</evidence>
<gene>
    <name evidence="5" type="ORF">MKZ38_004987</name>
</gene>
<evidence type="ECO:0000313" key="5">
    <source>
        <dbReference type="EMBL" id="KAJ2897077.1"/>
    </source>
</evidence>
<keyword evidence="2" id="KW-0808">Transferase</keyword>
<evidence type="ECO:0000256" key="3">
    <source>
        <dbReference type="ARBA" id="ARBA00023315"/>
    </source>
</evidence>
<dbReference type="CDD" id="cd03357">
    <property type="entry name" value="LbH_MAT_GAT"/>
    <property type="match status" value="1"/>
</dbReference>
<comment type="similarity">
    <text evidence="1">Belongs to the transferase hexapeptide repeat family.</text>
</comment>
<dbReference type="GO" id="GO:0008374">
    <property type="term" value="F:O-acyltransferase activity"/>
    <property type="evidence" value="ECO:0007669"/>
    <property type="project" value="TreeGrafter"/>
</dbReference>
<accession>A0AAD5RRI0</accession>
<dbReference type="Gene3D" id="2.160.10.10">
    <property type="entry name" value="Hexapeptide repeat proteins"/>
    <property type="match status" value="1"/>
</dbReference>
<dbReference type="SMART" id="SM01266">
    <property type="entry name" value="Mac"/>
    <property type="match status" value="1"/>
</dbReference>
<dbReference type="EMBL" id="JAKWBI020000296">
    <property type="protein sequence ID" value="KAJ2897077.1"/>
    <property type="molecule type" value="Genomic_DNA"/>
</dbReference>